<evidence type="ECO:0000259" key="9">
    <source>
        <dbReference type="Pfam" id="PF20520"/>
    </source>
</evidence>
<dbReference type="InterPro" id="IPR046756">
    <property type="entry name" value="VAS1/VOA1_TM"/>
</dbReference>
<name>A0A1W4XGF7_AGRPL</name>
<dbReference type="OrthoDB" id="9985059at2759"/>
<dbReference type="AlphaFoldDB" id="A0A1W4XGF7"/>
<dbReference type="InterPro" id="IPR008388">
    <property type="entry name" value="Ac45_acc_su"/>
</dbReference>
<evidence type="ECO:0000256" key="4">
    <source>
        <dbReference type="ARBA" id="ARBA00022989"/>
    </source>
</evidence>
<reference evidence="11" key="1">
    <citation type="submission" date="2025-08" db="UniProtKB">
        <authorList>
            <consortium name="RefSeq"/>
        </authorList>
    </citation>
    <scope>IDENTIFICATION</scope>
    <source>
        <tissue evidence="11">Entire body</tissue>
    </source>
</reference>
<evidence type="ECO:0000256" key="7">
    <source>
        <dbReference type="SAM" id="SignalP"/>
    </source>
</evidence>
<proteinExistence type="inferred from homology"/>
<dbReference type="Proteomes" id="UP000192223">
    <property type="component" value="Unplaced"/>
</dbReference>
<keyword evidence="3 6" id="KW-0812">Transmembrane</keyword>
<dbReference type="GO" id="GO:0001671">
    <property type="term" value="F:ATPase activator activity"/>
    <property type="evidence" value="ECO:0007669"/>
    <property type="project" value="TreeGrafter"/>
</dbReference>
<gene>
    <name evidence="11" type="primary">LOC108741289</name>
</gene>
<evidence type="ECO:0000313" key="11">
    <source>
        <dbReference type="RefSeq" id="XP_018331543.1"/>
    </source>
</evidence>
<dbReference type="GeneID" id="108741289"/>
<keyword evidence="10" id="KW-1185">Reference proteome</keyword>
<feature type="chain" id="PRO_5010747461" evidence="7">
    <location>
        <begin position="23"/>
        <end position="400"/>
    </location>
</feature>
<evidence type="ECO:0000256" key="3">
    <source>
        <dbReference type="ARBA" id="ARBA00022692"/>
    </source>
</evidence>
<dbReference type="Pfam" id="PF20520">
    <property type="entry name" value="Ac45-VOA1_TM"/>
    <property type="match status" value="1"/>
</dbReference>
<dbReference type="Gene3D" id="2.40.160.110">
    <property type="match status" value="1"/>
</dbReference>
<accession>A0A1W4XGF7</accession>
<dbReference type="PANTHER" id="PTHR12471:SF7">
    <property type="entry name" value="V-TYPE PROTON ATPASE SUBUNIT S1"/>
    <property type="match status" value="1"/>
</dbReference>
<evidence type="ECO:0000256" key="6">
    <source>
        <dbReference type="SAM" id="Phobius"/>
    </source>
</evidence>
<evidence type="ECO:0000313" key="10">
    <source>
        <dbReference type="Proteomes" id="UP000192223"/>
    </source>
</evidence>
<dbReference type="FunCoup" id="A0A1W4XGF7">
    <property type="interactions" value="198"/>
</dbReference>
<dbReference type="CTD" id="35944"/>
<comment type="similarity">
    <text evidence="2">Belongs to the vacuolar ATPase subunit S1 family.</text>
</comment>
<evidence type="ECO:0000256" key="2">
    <source>
        <dbReference type="ARBA" id="ARBA00009037"/>
    </source>
</evidence>
<sequence length="400" mass="44802">MNQNTFISFFILVSVIFFVVTATKNVVPVFLWEKNSNVPLVPALQRINAKSFGNILLQHFHEDNHLLVFVKDSLSKEDFNALKSGDEVSRTKLDTVKDDNAISYFPFVLDPVDAVKQIYPTALEIPLSKLSDDILLNNKIIIVRLDDPQNKEDNSQNFKYHALKAFETYDKVAQSHKHVTGILTALRSSWISSEDKALNRKVRATEDGEADTRIVFKTNNTILYVNSPIIFYANDQVTSISAGSSFSDQVSNSTIVATLTGSATTITFFFELISGYWYLNNLTVVSSGSESDLAVKDVYAPTGFSYACNNSVFYEYTNQNYNLSLPGFQIQPFFGSNNSGSFGDPYNCVGFTSIPIWSGLFVTFILVLIMTFGLIFIFDIKTMDRFDDPKGKTITVNVTE</sequence>
<evidence type="ECO:0000256" key="1">
    <source>
        <dbReference type="ARBA" id="ARBA00004167"/>
    </source>
</evidence>
<dbReference type="Pfam" id="PF05827">
    <property type="entry name" value="VAS1_LD"/>
    <property type="match status" value="1"/>
</dbReference>
<dbReference type="GO" id="GO:0033176">
    <property type="term" value="C:proton-transporting V-type ATPase complex"/>
    <property type="evidence" value="ECO:0007669"/>
    <property type="project" value="TreeGrafter"/>
</dbReference>
<feature type="domain" description="V-type proton ATPase subunit S1 luminal" evidence="8">
    <location>
        <begin position="251"/>
        <end position="333"/>
    </location>
</feature>
<dbReference type="PANTHER" id="PTHR12471">
    <property type="entry name" value="VACUOLAR ATP SYNTHASE SUBUNIT S1"/>
    <property type="match status" value="1"/>
</dbReference>
<protein>
    <submittedName>
        <fullName evidence="11">V-type proton ATPase subunit S1</fullName>
    </submittedName>
</protein>
<dbReference type="InParanoid" id="A0A1W4XGF7"/>
<dbReference type="GO" id="GO:0030641">
    <property type="term" value="P:regulation of cellular pH"/>
    <property type="evidence" value="ECO:0007669"/>
    <property type="project" value="TreeGrafter"/>
</dbReference>
<dbReference type="KEGG" id="apln:108741289"/>
<feature type="domain" description="V-type proton ATPase subunit S1/VOA1 transmembrane" evidence="9">
    <location>
        <begin position="350"/>
        <end position="388"/>
    </location>
</feature>
<dbReference type="RefSeq" id="XP_018331543.1">
    <property type="nucleotide sequence ID" value="XM_018476041.2"/>
</dbReference>
<keyword evidence="5 6" id="KW-0472">Membrane</keyword>
<evidence type="ECO:0000259" key="8">
    <source>
        <dbReference type="Pfam" id="PF05827"/>
    </source>
</evidence>
<comment type="subcellular location">
    <subcellularLocation>
        <location evidence="1">Membrane</location>
        <topology evidence="1">Single-pass membrane protein</topology>
    </subcellularLocation>
</comment>
<feature type="transmembrane region" description="Helical" evidence="6">
    <location>
        <begin position="356"/>
        <end position="378"/>
    </location>
</feature>
<feature type="signal peptide" evidence="7">
    <location>
        <begin position="1"/>
        <end position="22"/>
    </location>
</feature>
<keyword evidence="4 6" id="KW-1133">Transmembrane helix</keyword>
<keyword evidence="7" id="KW-0732">Signal</keyword>
<evidence type="ECO:0000256" key="5">
    <source>
        <dbReference type="ARBA" id="ARBA00023136"/>
    </source>
</evidence>
<dbReference type="STRING" id="224129.A0A1W4XGF7"/>
<organism evidence="10 11">
    <name type="scientific">Agrilus planipennis</name>
    <name type="common">Emerald ash borer</name>
    <name type="synonym">Agrilus marcopoli</name>
    <dbReference type="NCBI Taxonomy" id="224129"/>
    <lineage>
        <taxon>Eukaryota</taxon>
        <taxon>Metazoa</taxon>
        <taxon>Ecdysozoa</taxon>
        <taxon>Arthropoda</taxon>
        <taxon>Hexapoda</taxon>
        <taxon>Insecta</taxon>
        <taxon>Pterygota</taxon>
        <taxon>Neoptera</taxon>
        <taxon>Endopterygota</taxon>
        <taxon>Coleoptera</taxon>
        <taxon>Polyphaga</taxon>
        <taxon>Elateriformia</taxon>
        <taxon>Buprestoidea</taxon>
        <taxon>Buprestidae</taxon>
        <taxon>Agrilinae</taxon>
        <taxon>Agrilus</taxon>
    </lineage>
</organism>
<dbReference type="InterPro" id="IPR046755">
    <property type="entry name" value="VAS1_LD"/>
</dbReference>